<gene>
    <name evidence="2" type="ORF">BDY21DRAFT_276915</name>
</gene>
<dbReference type="CDD" id="cd03024">
    <property type="entry name" value="DsbA_FrnE"/>
    <property type="match status" value="1"/>
</dbReference>
<dbReference type="Gene3D" id="3.40.30.10">
    <property type="entry name" value="Glutaredoxin"/>
    <property type="match status" value="1"/>
</dbReference>
<dbReference type="InterPro" id="IPR001853">
    <property type="entry name" value="DSBA-like_thioredoxin_dom"/>
</dbReference>
<dbReference type="SUPFAM" id="SSF52833">
    <property type="entry name" value="Thioredoxin-like"/>
    <property type="match status" value="1"/>
</dbReference>
<evidence type="ECO:0000313" key="2">
    <source>
        <dbReference type="EMBL" id="KAF2462225.1"/>
    </source>
</evidence>
<dbReference type="PANTHER" id="PTHR13887">
    <property type="entry name" value="GLUTATHIONE S-TRANSFERASE KAPPA"/>
    <property type="match status" value="1"/>
</dbReference>
<sequence length="227" mass="25784">MGYDSQISFTLDTICPWTYLAKRRLSKALDQVRSSNPSSPVTFHVKFMPYQLYPDASKEGEAKYSWYKRAKYNDSEEKMKMYMTLMSAYGANEDIDFKFGGTVANTLDAHRLIQWVQEENGEEQASKVVDSLYSQYFENEKHPSASETLLKAATDAGIPENKAKGFIDDEYEGLLDVKMLIREQAANGVDAVPHVIVEGKRRDFTLEGAKDVEEYVKTLEQVIKESG</sequence>
<dbReference type="GO" id="GO:0016491">
    <property type="term" value="F:oxidoreductase activity"/>
    <property type="evidence" value="ECO:0007669"/>
    <property type="project" value="InterPro"/>
</dbReference>
<dbReference type="OrthoDB" id="1930760at2759"/>
<dbReference type="Proteomes" id="UP000799766">
    <property type="component" value="Unassembled WGS sequence"/>
</dbReference>
<accession>A0A6A6PE09</accession>
<dbReference type="Pfam" id="PF01323">
    <property type="entry name" value="DSBA"/>
    <property type="match status" value="1"/>
</dbReference>
<dbReference type="InterPro" id="IPR036249">
    <property type="entry name" value="Thioredoxin-like_sf"/>
</dbReference>
<dbReference type="AlphaFoldDB" id="A0A6A6PE09"/>
<protein>
    <submittedName>
        <fullName evidence="2">Thioredoxin-like protein</fullName>
    </submittedName>
</protein>
<dbReference type="PANTHER" id="PTHR13887:SF52">
    <property type="entry name" value="DSBA-LIKE THIOREDOXIN DOMAIN-CONTAINING PROTEIN"/>
    <property type="match status" value="1"/>
</dbReference>
<reference evidence="2" key="1">
    <citation type="journal article" date="2020" name="Stud. Mycol.">
        <title>101 Dothideomycetes genomes: a test case for predicting lifestyles and emergence of pathogens.</title>
        <authorList>
            <person name="Haridas S."/>
            <person name="Albert R."/>
            <person name="Binder M."/>
            <person name="Bloem J."/>
            <person name="Labutti K."/>
            <person name="Salamov A."/>
            <person name="Andreopoulos B."/>
            <person name="Baker S."/>
            <person name="Barry K."/>
            <person name="Bills G."/>
            <person name="Bluhm B."/>
            <person name="Cannon C."/>
            <person name="Castanera R."/>
            <person name="Culley D."/>
            <person name="Daum C."/>
            <person name="Ezra D."/>
            <person name="Gonzalez J."/>
            <person name="Henrissat B."/>
            <person name="Kuo A."/>
            <person name="Liang C."/>
            <person name="Lipzen A."/>
            <person name="Lutzoni F."/>
            <person name="Magnuson J."/>
            <person name="Mondo S."/>
            <person name="Nolan M."/>
            <person name="Ohm R."/>
            <person name="Pangilinan J."/>
            <person name="Park H.-J."/>
            <person name="Ramirez L."/>
            <person name="Alfaro M."/>
            <person name="Sun H."/>
            <person name="Tritt A."/>
            <person name="Yoshinaga Y."/>
            <person name="Zwiers L.-H."/>
            <person name="Turgeon B."/>
            <person name="Goodwin S."/>
            <person name="Spatafora J."/>
            <person name="Crous P."/>
            <person name="Grigoriev I."/>
        </authorList>
    </citation>
    <scope>NUCLEOTIDE SEQUENCE</scope>
    <source>
        <strain evidence="2">ATCC 16933</strain>
    </source>
</reference>
<name>A0A6A6PE09_9PEZI</name>
<evidence type="ECO:0000259" key="1">
    <source>
        <dbReference type="Pfam" id="PF01323"/>
    </source>
</evidence>
<evidence type="ECO:0000313" key="3">
    <source>
        <dbReference type="Proteomes" id="UP000799766"/>
    </source>
</evidence>
<feature type="domain" description="DSBA-like thioredoxin" evidence="1">
    <location>
        <begin position="7"/>
        <end position="219"/>
    </location>
</feature>
<keyword evidence="3" id="KW-1185">Reference proteome</keyword>
<dbReference type="EMBL" id="MU001670">
    <property type="protein sequence ID" value="KAF2462225.1"/>
    <property type="molecule type" value="Genomic_DNA"/>
</dbReference>
<organism evidence="2 3">
    <name type="scientific">Lineolata rhizophorae</name>
    <dbReference type="NCBI Taxonomy" id="578093"/>
    <lineage>
        <taxon>Eukaryota</taxon>
        <taxon>Fungi</taxon>
        <taxon>Dikarya</taxon>
        <taxon>Ascomycota</taxon>
        <taxon>Pezizomycotina</taxon>
        <taxon>Dothideomycetes</taxon>
        <taxon>Dothideomycetes incertae sedis</taxon>
        <taxon>Lineolatales</taxon>
        <taxon>Lineolataceae</taxon>
        <taxon>Lineolata</taxon>
    </lineage>
</organism>
<proteinExistence type="predicted"/>